<reference evidence="3" key="2">
    <citation type="submission" date="2018-05" db="EMBL/GenBank/DDBJ databases">
        <title>OmerRS3 (Oryza meridionalis Reference Sequence Version 3).</title>
        <authorList>
            <person name="Zhang J."/>
            <person name="Kudrna D."/>
            <person name="Lee S."/>
            <person name="Talag J."/>
            <person name="Welchert J."/>
            <person name="Wing R.A."/>
        </authorList>
    </citation>
    <scope>NUCLEOTIDE SEQUENCE [LARGE SCALE GENOMIC DNA]</scope>
    <source>
        <strain evidence="3">cv. OR44</strain>
    </source>
</reference>
<proteinExistence type="predicted"/>
<feature type="compositionally biased region" description="Basic and acidic residues" evidence="1">
    <location>
        <begin position="153"/>
        <end position="166"/>
    </location>
</feature>
<evidence type="ECO:0000256" key="2">
    <source>
        <dbReference type="SAM" id="Phobius"/>
    </source>
</evidence>
<evidence type="ECO:0000313" key="3">
    <source>
        <dbReference type="EnsemblPlants" id="OMERI12G07340.1"/>
    </source>
</evidence>
<name>A0A0E0FBS2_9ORYZ</name>
<reference evidence="3" key="1">
    <citation type="submission" date="2015-04" db="UniProtKB">
        <authorList>
            <consortium name="EnsemblPlants"/>
        </authorList>
    </citation>
    <scope>IDENTIFICATION</scope>
</reference>
<organism evidence="3">
    <name type="scientific">Oryza meridionalis</name>
    <dbReference type="NCBI Taxonomy" id="40149"/>
    <lineage>
        <taxon>Eukaryota</taxon>
        <taxon>Viridiplantae</taxon>
        <taxon>Streptophyta</taxon>
        <taxon>Embryophyta</taxon>
        <taxon>Tracheophyta</taxon>
        <taxon>Spermatophyta</taxon>
        <taxon>Magnoliopsida</taxon>
        <taxon>Liliopsida</taxon>
        <taxon>Poales</taxon>
        <taxon>Poaceae</taxon>
        <taxon>BOP clade</taxon>
        <taxon>Oryzoideae</taxon>
        <taxon>Oryzeae</taxon>
        <taxon>Oryzinae</taxon>
        <taxon>Oryza</taxon>
    </lineage>
</organism>
<dbReference type="Proteomes" id="UP000008021">
    <property type="component" value="Chromosome 12"/>
</dbReference>
<dbReference type="AlphaFoldDB" id="A0A0E0FBS2"/>
<dbReference type="Gramene" id="OMERI12G07340.1">
    <property type="protein sequence ID" value="OMERI12G07340.1"/>
    <property type="gene ID" value="OMERI12G07340"/>
</dbReference>
<evidence type="ECO:0000313" key="4">
    <source>
        <dbReference type="Proteomes" id="UP000008021"/>
    </source>
</evidence>
<keyword evidence="2" id="KW-1133">Transmembrane helix</keyword>
<feature type="region of interest" description="Disordered" evidence="1">
    <location>
        <begin position="142"/>
        <end position="166"/>
    </location>
</feature>
<feature type="transmembrane region" description="Helical" evidence="2">
    <location>
        <begin position="61"/>
        <end position="86"/>
    </location>
</feature>
<protein>
    <submittedName>
        <fullName evidence="3">Uncharacterized protein</fullName>
    </submittedName>
</protein>
<accession>A0A0E0FBS2</accession>
<dbReference type="EnsemblPlants" id="OMERI12G07340.1">
    <property type="protein sequence ID" value="OMERI12G07340.1"/>
    <property type="gene ID" value="OMERI12G07340"/>
</dbReference>
<keyword evidence="2" id="KW-0812">Transmembrane</keyword>
<evidence type="ECO:0000256" key="1">
    <source>
        <dbReference type="SAM" id="MobiDB-lite"/>
    </source>
</evidence>
<keyword evidence="2" id="KW-0472">Membrane</keyword>
<keyword evidence="4" id="KW-1185">Reference proteome</keyword>
<sequence>MYPSAHRCLVTLDSWPADMAAGGRRKCRIRCMGFSDLVQGGGGAACEEEDTGNDQEKRRKIIAAATPLAFGFNLVAWSSLVLVGVLKKRRNCGHWRGSDHTGVTRINPGLGAGDADRARPLPVSLQPRRQCDFPFFRISRETDEGCTGDEGDREQGGHTSTEDKKI</sequence>
<dbReference type="HOGENOM" id="CLU_1605302_0_0_1"/>